<dbReference type="GO" id="GO:0016020">
    <property type="term" value="C:membrane"/>
    <property type="evidence" value="ECO:0007669"/>
    <property type="project" value="UniProtKB-SubCell"/>
</dbReference>
<keyword evidence="4 11" id="KW-0808">Transferase</keyword>
<dbReference type="GO" id="GO:0006506">
    <property type="term" value="P:GPI anchor biosynthetic process"/>
    <property type="evidence" value="ECO:0007669"/>
    <property type="project" value="TreeGrafter"/>
</dbReference>
<feature type="domain" description="GtrA/DPMS transmembrane" evidence="10">
    <location>
        <begin position="241"/>
        <end position="354"/>
    </location>
</feature>
<feature type="transmembrane region" description="Helical" evidence="8">
    <location>
        <begin position="303"/>
        <end position="326"/>
    </location>
</feature>
<dbReference type="Gene3D" id="3.90.550.10">
    <property type="entry name" value="Spore Coat Polysaccharide Biosynthesis Protein SpsA, Chain A"/>
    <property type="match status" value="1"/>
</dbReference>
<keyword evidence="5 8" id="KW-0812">Transmembrane</keyword>
<evidence type="ECO:0000313" key="12">
    <source>
        <dbReference type="Proteomes" id="UP000377803"/>
    </source>
</evidence>
<dbReference type="GO" id="GO:0035269">
    <property type="term" value="P:protein O-linked glycosylation via mannose"/>
    <property type="evidence" value="ECO:0007669"/>
    <property type="project" value="TreeGrafter"/>
</dbReference>
<evidence type="ECO:0000256" key="1">
    <source>
        <dbReference type="ARBA" id="ARBA00004141"/>
    </source>
</evidence>
<feature type="transmembrane region" description="Helical" evidence="8">
    <location>
        <begin position="332"/>
        <end position="348"/>
    </location>
</feature>
<dbReference type="PANTHER" id="PTHR43398">
    <property type="entry name" value="DOLICHOL-PHOSPHATE MANNOSYLTRANSFERASE SUBUNIT 1"/>
    <property type="match status" value="1"/>
</dbReference>
<comment type="similarity">
    <text evidence="2">Belongs to the glycosyltransferase 2 family.</text>
</comment>
<feature type="transmembrane region" description="Helical" evidence="8">
    <location>
        <begin position="235"/>
        <end position="258"/>
    </location>
</feature>
<evidence type="ECO:0000313" key="11">
    <source>
        <dbReference type="EMBL" id="QGA80112.1"/>
    </source>
</evidence>
<evidence type="ECO:0000256" key="3">
    <source>
        <dbReference type="ARBA" id="ARBA00022676"/>
    </source>
</evidence>
<feature type="transmembrane region" description="Helical" evidence="8">
    <location>
        <begin position="264"/>
        <end position="283"/>
    </location>
</feature>
<dbReference type="InterPro" id="IPR029044">
    <property type="entry name" value="Nucleotide-diphossugar_trans"/>
</dbReference>
<dbReference type="InterPro" id="IPR001173">
    <property type="entry name" value="Glyco_trans_2-like"/>
</dbReference>
<evidence type="ECO:0000259" key="9">
    <source>
        <dbReference type="Pfam" id="PF00535"/>
    </source>
</evidence>
<dbReference type="EC" id="2.4.1.83" evidence="11"/>
<proteinExistence type="inferred from homology"/>
<dbReference type="CDD" id="cd06442">
    <property type="entry name" value="DPM1_like"/>
    <property type="match status" value="1"/>
</dbReference>
<dbReference type="GO" id="GO:0004582">
    <property type="term" value="F:dolichyl-phosphate beta-D-mannosyltransferase activity"/>
    <property type="evidence" value="ECO:0007669"/>
    <property type="project" value="UniProtKB-EC"/>
</dbReference>
<organism evidence="11 12">
    <name type="scientific">Candidatus Nanohalobium constans</name>
    <dbReference type="NCBI Taxonomy" id="2565781"/>
    <lineage>
        <taxon>Archaea</taxon>
        <taxon>Candidatus Nanohalarchaeota</taxon>
        <taxon>Candidatus Nanohalobia</taxon>
        <taxon>Candidatus Nanohalobiales</taxon>
        <taxon>Candidatus Nanohalobiaceae</taxon>
        <taxon>Candidatus Nanohalobium</taxon>
    </lineage>
</organism>
<gene>
    <name evidence="11" type="primary">dpm1</name>
    <name evidence="11" type="ORF">LC1Nh_0208</name>
</gene>
<protein>
    <submittedName>
        <fullName evidence="11">Dolichol-phosphate mannosyltransferase</fullName>
        <ecNumber evidence="11">2.4.1.83</ecNumber>
    </submittedName>
</protein>
<dbReference type="GO" id="GO:0000271">
    <property type="term" value="P:polysaccharide biosynthetic process"/>
    <property type="evidence" value="ECO:0007669"/>
    <property type="project" value="InterPro"/>
</dbReference>
<evidence type="ECO:0000256" key="2">
    <source>
        <dbReference type="ARBA" id="ARBA00006739"/>
    </source>
</evidence>
<dbReference type="GO" id="GO:0006488">
    <property type="term" value="P:dolichol-linked oligosaccharide biosynthetic process"/>
    <property type="evidence" value="ECO:0007669"/>
    <property type="project" value="TreeGrafter"/>
</dbReference>
<keyword evidence="7 8" id="KW-0472">Membrane</keyword>
<dbReference type="InterPro" id="IPR007267">
    <property type="entry name" value="GtrA_DPMS_TM"/>
</dbReference>
<dbReference type="AlphaFoldDB" id="A0A5Q0UEU8"/>
<evidence type="ECO:0000256" key="5">
    <source>
        <dbReference type="ARBA" id="ARBA00022692"/>
    </source>
</evidence>
<name>A0A5Q0UEU8_9ARCH</name>
<evidence type="ECO:0000256" key="7">
    <source>
        <dbReference type="ARBA" id="ARBA00023136"/>
    </source>
</evidence>
<keyword evidence="3 11" id="KW-0328">Glycosyltransferase</keyword>
<dbReference type="InterPro" id="IPR039528">
    <property type="entry name" value="DPM1-like"/>
</dbReference>
<evidence type="ECO:0000256" key="6">
    <source>
        <dbReference type="ARBA" id="ARBA00022989"/>
    </source>
</evidence>
<comment type="subcellular location">
    <subcellularLocation>
        <location evidence="1">Membrane</location>
        <topology evidence="1">Multi-pass membrane protein</topology>
    </subcellularLocation>
</comment>
<evidence type="ECO:0000256" key="8">
    <source>
        <dbReference type="SAM" id="Phobius"/>
    </source>
</evidence>
<keyword evidence="6 8" id="KW-1133">Transmembrane helix</keyword>
<dbReference type="GeneID" id="42364589"/>
<dbReference type="Pfam" id="PF00535">
    <property type="entry name" value="Glycos_transf_2"/>
    <property type="match status" value="1"/>
</dbReference>
<evidence type="ECO:0000259" key="10">
    <source>
        <dbReference type="Pfam" id="PF04138"/>
    </source>
</evidence>
<accession>A0A5Q0UEU8</accession>
<dbReference type="PANTHER" id="PTHR43398:SF1">
    <property type="entry name" value="DOLICHOL-PHOSPHATE MANNOSYLTRANSFERASE SUBUNIT 1"/>
    <property type="match status" value="1"/>
</dbReference>
<dbReference type="SUPFAM" id="SSF53448">
    <property type="entry name" value="Nucleotide-diphospho-sugar transferases"/>
    <property type="match status" value="1"/>
</dbReference>
<dbReference type="EMBL" id="CP040089">
    <property type="protein sequence ID" value="QGA80112.1"/>
    <property type="molecule type" value="Genomic_DNA"/>
</dbReference>
<dbReference type="Proteomes" id="UP000377803">
    <property type="component" value="Chromosome"/>
</dbReference>
<reference evidence="12" key="1">
    <citation type="submission" date="2019-05" db="EMBL/GenBank/DDBJ databases">
        <title>Candidatus Nanohalobium constans, a novel model system to study the DPANN nano-sized archaea: genomic and physiological characterization of a nanoarchaeon co-cultured with its chitinotrophic host.</title>
        <authorList>
            <person name="La Cono V."/>
            <person name="Arcadi E."/>
            <person name="Crisafi F."/>
            <person name="Denaro R."/>
            <person name="La Spada G."/>
            <person name="Messina E."/>
            <person name="Smedile F."/>
            <person name="Toshchakov S.V."/>
            <person name="Shevchenko M.A."/>
            <person name="Golyshin P.N."/>
            <person name="Golyshina O.V."/>
            <person name="Ferrer M."/>
            <person name="Rohde M."/>
            <person name="Mushegian A."/>
            <person name="Sorokin D.Y."/>
            <person name="Giuliano L."/>
            <person name="Yakimov M.M."/>
        </authorList>
    </citation>
    <scope>NUCLEOTIDE SEQUENCE [LARGE SCALE GENOMIC DNA]</scope>
    <source>
        <strain evidence="12">LC1Nh</strain>
    </source>
</reference>
<dbReference type="KEGG" id="ncon:LC1Nh_0208"/>
<sequence>MISVITPTYNEKKNLEQLFHKVDNALNHRDYEILLVDDDSPDGTAEKAEELSQDYPVNVFVREKDHGLSQSVIKGFEEAKGDQIVVMDADLQHPPEKIPELIQKLSGSDIAVGSRFKEKDSVEHWKLSRKIINRGAAIPAKIVMYPMRLSDPMSGFFAFNKDAVDSENLDPEGFKILLEILHCNDLDIEEVQFSFGERKSGDSKLGLAEIVEYMEHVGSILFNRLGLTRPQSKRLVNAAEFMGVGATGVLVNSVIFLAAIQNNFHYSIAGGLAFLGALQWNFFWNREITFSKSTKSFKHQYTYFFLVNLGGFAIYEILLFVLIGLLNVWEPAANIAAIFGGFLLNFFGSEKLAFE</sequence>
<evidence type="ECO:0000256" key="4">
    <source>
        <dbReference type="ARBA" id="ARBA00022679"/>
    </source>
</evidence>
<keyword evidence="12" id="KW-1185">Reference proteome</keyword>
<dbReference type="OrthoDB" id="11098at2157"/>
<dbReference type="Pfam" id="PF04138">
    <property type="entry name" value="GtrA_DPMS_TM"/>
    <property type="match status" value="1"/>
</dbReference>
<dbReference type="RefSeq" id="WP_153549850.1">
    <property type="nucleotide sequence ID" value="NZ_CP040089.1"/>
</dbReference>
<feature type="domain" description="Glycosyltransferase 2-like" evidence="9">
    <location>
        <begin position="3"/>
        <end position="164"/>
    </location>
</feature>